<keyword evidence="5" id="KW-1185">Reference proteome</keyword>
<dbReference type="STRING" id="1182542.W9XGT7"/>
<dbReference type="CDD" id="cd12148">
    <property type="entry name" value="fungal_TF_MHR"/>
    <property type="match status" value="1"/>
</dbReference>
<sequence length="634" mass="69185">MNLNLNLMLLGDGHLHPPEYSEFDDINWEGVGVGSQGVGNTISEASGHGRGAGSATSTSSDSGGAGPGPGPGPYPSILESRISAGRTTSQLALERPTKERDSYYDNIARLHRSQVPPETGHLGRYVMDGFVGRKDHLEIPRIVFHRSRTLGVDGHLALEQKTPILLEIGMTPQPGPAKLSTSSETSVCSDFETLLSEKQRERLVQLFFRFVQPGFPILPHLVPGEGGGDSEADSESDSDTLKMLRDANAPLALRASLYATALPFAMHDDHLSATLTDMLETRERLYSIATTAILEEANSPSIENLQACLLLLQKGPTSQHQLPGLTPTFSWLTSLAVTMARWLGLQYDCSSWSIPLTEKQLRTRLWWATFCMDLWMSMDSPGGRSIGSQDYDIPVLRPAPEFTDDVGFVPSEAIHFYHLVTLTCLLSQIYESYYTVRASKETASNMLKSLEHARPIRSALNECRQRLNSDLPLDEEGSGLSASVHLACSVVSIILFRALLRPIQNHVSTLSTPTAPHRSAADAILTGSVNCARSAVELLESMVSVVGPWNSFWHSWSQGNFAMVSTFLVQLLLLSVAEVSQEGMRSEVSQLISRWKRAIRIGAGGGGWASSLMSMALSRLDSLLNQITDNSLKA</sequence>
<dbReference type="GO" id="GO:0001080">
    <property type="term" value="P:nitrogen catabolite activation of transcription from RNA polymerase II promoter"/>
    <property type="evidence" value="ECO:0007669"/>
    <property type="project" value="TreeGrafter"/>
</dbReference>
<dbReference type="PANTHER" id="PTHR31668">
    <property type="entry name" value="GLUCOSE TRANSPORT TRANSCRIPTION REGULATOR RGT1-RELATED-RELATED"/>
    <property type="match status" value="1"/>
</dbReference>
<dbReference type="EMBL" id="AMGY01000008">
    <property type="protein sequence ID" value="EXJ79428.1"/>
    <property type="molecule type" value="Genomic_DNA"/>
</dbReference>
<comment type="caution">
    <text evidence="4">The sequence shown here is derived from an EMBL/GenBank/DDBJ whole genome shotgun (WGS) entry which is preliminary data.</text>
</comment>
<evidence type="ECO:0000256" key="1">
    <source>
        <dbReference type="ARBA" id="ARBA00023242"/>
    </source>
</evidence>
<dbReference type="GO" id="GO:0005634">
    <property type="term" value="C:nucleus"/>
    <property type="evidence" value="ECO:0007669"/>
    <property type="project" value="TreeGrafter"/>
</dbReference>
<evidence type="ECO:0000313" key="5">
    <source>
        <dbReference type="Proteomes" id="UP000019478"/>
    </source>
</evidence>
<dbReference type="SMART" id="SM00906">
    <property type="entry name" value="Fungal_trans"/>
    <property type="match status" value="1"/>
</dbReference>
<dbReference type="HOGENOM" id="CLU_006632_4_0_1"/>
<reference evidence="4 5" key="1">
    <citation type="submission" date="2013-03" db="EMBL/GenBank/DDBJ databases">
        <title>The Genome Sequence of Capronia epimyces CBS 606.96.</title>
        <authorList>
            <consortium name="The Broad Institute Genomics Platform"/>
            <person name="Cuomo C."/>
            <person name="de Hoog S."/>
            <person name="Gorbushina A."/>
            <person name="Walker B."/>
            <person name="Young S.K."/>
            <person name="Zeng Q."/>
            <person name="Gargeya S."/>
            <person name="Fitzgerald M."/>
            <person name="Haas B."/>
            <person name="Abouelleil A."/>
            <person name="Allen A.W."/>
            <person name="Alvarado L."/>
            <person name="Arachchi H.M."/>
            <person name="Berlin A.M."/>
            <person name="Chapman S.B."/>
            <person name="Gainer-Dewar J."/>
            <person name="Goldberg J."/>
            <person name="Griggs A."/>
            <person name="Gujja S."/>
            <person name="Hansen M."/>
            <person name="Howarth C."/>
            <person name="Imamovic A."/>
            <person name="Ireland A."/>
            <person name="Larimer J."/>
            <person name="McCowan C."/>
            <person name="Murphy C."/>
            <person name="Pearson M."/>
            <person name="Poon T.W."/>
            <person name="Priest M."/>
            <person name="Roberts A."/>
            <person name="Saif S."/>
            <person name="Shea T."/>
            <person name="Sisk P."/>
            <person name="Sykes S."/>
            <person name="Wortman J."/>
            <person name="Nusbaum C."/>
            <person name="Birren B."/>
        </authorList>
    </citation>
    <scope>NUCLEOTIDE SEQUENCE [LARGE SCALE GENOMIC DNA]</scope>
    <source>
        <strain evidence="4 5">CBS 606.96</strain>
    </source>
</reference>
<dbReference type="Pfam" id="PF04082">
    <property type="entry name" value="Fungal_trans"/>
    <property type="match status" value="1"/>
</dbReference>
<feature type="region of interest" description="Disordered" evidence="2">
    <location>
        <begin position="37"/>
        <end position="79"/>
    </location>
</feature>
<dbReference type="GO" id="GO:0008270">
    <property type="term" value="F:zinc ion binding"/>
    <property type="evidence" value="ECO:0007669"/>
    <property type="project" value="InterPro"/>
</dbReference>
<dbReference type="GeneID" id="19173016"/>
<feature type="domain" description="Xylanolytic transcriptional activator regulatory" evidence="3">
    <location>
        <begin position="330"/>
        <end position="404"/>
    </location>
</feature>
<dbReference type="eggNOG" id="ENOG502SJFF">
    <property type="taxonomic scope" value="Eukaryota"/>
</dbReference>
<gene>
    <name evidence="4" type="ORF">A1O3_08930</name>
</gene>
<dbReference type="GO" id="GO:0006351">
    <property type="term" value="P:DNA-templated transcription"/>
    <property type="evidence" value="ECO:0007669"/>
    <property type="project" value="InterPro"/>
</dbReference>
<dbReference type="GO" id="GO:0003677">
    <property type="term" value="F:DNA binding"/>
    <property type="evidence" value="ECO:0007669"/>
    <property type="project" value="InterPro"/>
</dbReference>
<protein>
    <recommendedName>
        <fullName evidence="3">Xylanolytic transcriptional activator regulatory domain-containing protein</fullName>
    </recommendedName>
</protein>
<evidence type="ECO:0000259" key="3">
    <source>
        <dbReference type="SMART" id="SM00906"/>
    </source>
</evidence>
<dbReference type="InterPro" id="IPR050797">
    <property type="entry name" value="Carb_Metab_Trans_Reg"/>
</dbReference>
<dbReference type="Proteomes" id="UP000019478">
    <property type="component" value="Unassembled WGS sequence"/>
</dbReference>
<feature type="compositionally biased region" description="Low complexity" evidence="2">
    <location>
        <begin position="53"/>
        <end position="62"/>
    </location>
</feature>
<evidence type="ECO:0000256" key="2">
    <source>
        <dbReference type="SAM" id="MobiDB-lite"/>
    </source>
</evidence>
<name>W9XGT7_9EURO</name>
<evidence type="ECO:0000313" key="4">
    <source>
        <dbReference type="EMBL" id="EXJ79428.1"/>
    </source>
</evidence>
<keyword evidence="1" id="KW-0539">Nucleus</keyword>
<dbReference type="PANTHER" id="PTHR31668:SF4">
    <property type="entry name" value="TRANSCRIPTIONAL ACTIVATOR PROTEIN DAL81"/>
    <property type="match status" value="1"/>
</dbReference>
<organism evidence="4 5">
    <name type="scientific">Capronia epimyces CBS 606.96</name>
    <dbReference type="NCBI Taxonomy" id="1182542"/>
    <lineage>
        <taxon>Eukaryota</taxon>
        <taxon>Fungi</taxon>
        <taxon>Dikarya</taxon>
        <taxon>Ascomycota</taxon>
        <taxon>Pezizomycotina</taxon>
        <taxon>Eurotiomycetes</taxon>
        <taxon>Chaetothyriomycetidae</taxon>
        <taxon>Chaetothyriales</taxon>
        <taxon>Herpotrichiellaceae</taxon>
        <taxon>Capronia</taxon>
    </lineage>
</organism>
<dbReference type="RefSeq" id="XP_007737216.1">
    <property type="nucleotide sequence ID" value="XM_007739026.1"/>
</dbReference>
<dbReference type="OrthoDB" id="1924787at2759"/>
<proteinExistence type="predicted"/>
<dbReference type="AlphaFoldDB" id="W9XGT7"/>
<dbReference type="InterPro" id="IPR007219">
    <property type="entry name" value="XnlR_reg_dom"/>
</dbReference>
<accession>W9XGT7</accession>